<dbReference type="Gene3D" id="1.20.140.30">
    <property type="entry name" value="MOB kinase activator"/>
    <property type="match status" value="1"/>
</dbReference>
<evidence type="ECO:0000313" key="5">
    <source>
        <dbReference type="Proteomes" id="UP000256601"/>
    </source>
</evidence>
<dbReference type="eggNOG" id="KOG0440">
    <property type="taxonomic scope" value="Eukaryota"/>
</dbReference>
<dbReference type="SUPFAM" id="SSF101152">
    <property type="entry name" value="Mob1/phocein"/>
    <property type="match status" value="1"/>
</dbReference>
<dbReference type="AlphaFoldDB" id="A0A1D8NDU0"/>
<evidence type="ECO:0000313" key="3">
    <source>
        <dbReference type="EMBL" id="RDW25815.1"/>
    </source>
</evidence>
<keyword evidence="1" id="KW-0479">Metal-binding</keyword>
<dbReference type="PANTHER" id="PTHR22599">
    <property type="entry name" value="MPS ONE BINDER KINASE ACTIVATOR-LIKE MOB"/>
    <property type="match status" value="1"/>
</dbReference>
<feature type="binding site" evidence="1">
    <location>
        <position position="174"/>
    </location>
    <ligand>
        <name>Zn(2+)</name>
        <dbReference type="ChEBI" id="CHEBI:29105"/>
    </ligand>
</feature>
<reference evidence="2 4" key="1">
    <citation type="journal article" date="2016" name="PLoS ONE">
        <title>Sequence Assembly of Yarrowia lipolytica Strain W29/CLIB89 Shows Transposable Element Diversity.</title>
        <authorList>
            <person name="Magnan C."/>
            <person name="Yu J."/>
            <person name="Chang I."/>
            <person name="Jahn E."/>
            <person name="Kanomata Y."/>
            <person name="Wu J."/>
            <person name="Zeller M."/>
            <person name="Oakes M."/>
            <person name="Baldi P."/>
            <person name="Sandmeyer S."/>
        </authorList>
    </citation>
    <scope>NUCLEOTIDE SEQUENCE [LARGE SCALE GENOMIC DNA]</scope>
    <source>
        <strain evidence="2">CLIB89</strain>
        <strain evidence="4">CLIB89(W29)</strain>
    </source>
</reference>
<dbReference type="EMBL" id="CP017556">
    <property type="protein sequence ID" value="AOW03786.1"/>
    <property type="molecule type" value="Genomic_DNA"/>
</dbReference>
<evidence type="ECO:0000313" key="2">
    <source>
        <dbReference type="EMBL" id="AOW03786.1"/>
    </source>
</evidence>
<dbReference type="GO" id="GO:0030295">
    <property type="term" value="F:protein kinase activator activity"/>
    <property type="evidence" value="ECO:0007669"/>
    <property type="project" value="EnsemblFungi"/>
</dbReference>
<sequence>MSFFQSLHLNTNNSRTTRTFKPSTASSPPAHLLRQYADTTLGAGSLAQAVKLPEGEDLAEWLAVHTVDFYNQVNMLYSTITSFCSPASCPRMTATDEYEYLWQNAASEKFRKPTRVSAPEYIEHLVSWVQAQLDDEAVFPHRLGAPFPKNFVSSVVPQILKRLFRVYAHIYCHHFDQISELGLQPHLNTSLKHFVLFSKEFGVVDQKEFAPLDELIQILLDDKS</sequence>
<name>A0A1D8NDU0_YARLL</name>
<gene>
    <name evidence="3" type="ORF">B0I71DRAFT_37378</name>
    <name evidence="2" type="ORF">YALI1_D11034g</name>
</gene>
<dbReference type="VEuPathDB" id="FungiDB:YALI0_D08580g"/>
<proteinExistence type="predicted"/>
<protein>
    <submittedName>
        <fullName evidence="3">Mob1/phocein</fullName>
    </submittedName>
</protein>
<dbReference type="VEuPathDB" id="FungiDB:YALI1_D11034g"/>
<feature type="binding site" evidence="1">
    <location>
        <position position="84"/>
    </location>
    <ligand>
        <name>Zn(2+)</name>
        <dbReference type="ChEBI" id="CHEBI:29105"/>
    </ligand>
</feature>
<dbReference type="GeneID" id="2910711"/>
<dbReference type="InterPro" id="IPR036703">
    <property type="entry name" value="MOB_kinase_act_sf"/>
</dbReference>
<dbReference type="EMBL" id="KZ858993">
    <property type="protein sequence ID" value="RDW25815.1"/>
    <property type="molecule type" value="Genomic_DNA"/>
</dbReference>
<dbReference type="InterPro" id="IPR005301">
    <property type="entry name" value="MOB_kinase_act_fam"/>
</dbReference>
<keyword evidence="1" id="KW-0862">Zinc</keyword>
<reference evidence="3 5" key="2">
    <citation type="submission" date="2018-07" db="EMBL/GenBank/DDBJ databases">
        <title>Draft Genome Assemblies for Five Robust Yarrowia lipolytica Strains Exhibiting High Lipid Production and Pentose Sugar Utilization and Sugar Alcohol Secretion from Undetoxified Lignocellulosic Biomass Hydrolysates.</title>
        <authorList>
            <consortium name="DOE Joint Genome Institute"/>
            <person name="Walker C."/>
            <person name="Ryu S."/>
            <person name="Na H."/>
            <person name="Zane M."/>
            <person name="LaButti K."/>
            <person name="Lipzen A."/>
            <person name="Haridas S."/>
            <person name="Barry K."/>
            <person name="Grigoriev I.V."/>
            <person name="Quarterman J."/>
            <person name="Slininger P."/>
            <person name="Dien B."/>
            <person name="Trinh C.T."/>
        </authorList>
    </citation>
    <scope>NUCLEOTIDE SEQUENCE [LARGE SCALE GENOMIC DNA]</scope>
    <source>
        <strain evidence="3 5">YB392</strain>
    </source>
</reference>
<dbReference type="GO" id="GO:0031031">
    <property type="term" value="P:positive regulation of septation initiation signaling"/>
    <property type="evidence" value="ECO:0007669"/>
    <property type="project" value="EnsemblFungi"/>
</dbReference>
<dbReference type="GO" id="GO:0035974">
    <property type="term" value="C:meiotic spindle pole body"/>
    <property type="evidence" value="ECO:0007669"/>
    <property type="project" value="EnsemblFungi"/>
</dbReference>
<feature type="binding site" evidence="1">
    <location>
        <position position="169"/>
    </location>
    <ligand>
        <name>Zn(2+)</name>
        <dbReference type="ChEBI" id="CHEBI:29105"/>
    </ligand>
</feature>
<dbReference type="Proteomes" id="UP000182444">
    <property type="component" value="Chromosome 1D"/>
</dbReference>
<dbReference type="GO" id="GO:0034973">
    <property type="term" value="C:Sid2-Mob1 complex"/>
    <property type="evidence" value="ECO:0007669"/>
    <property type="project" value="EnsemblFungi"/>
</dbReference>
<dbReference type="GO" id="GO:1903473">
    <property type="term" value="P:positive regulation of mitotic actomyosin contractile ring contraction"/>
    <property type="evidence" value="ECO:0007669"/>
    <property type="project" value="EnsemblFungi"/>
</dbReference>
<dbReference type="RefSeq" id="XP_502580.1">
    <property type="nucleotide sequence ID" value="XM_502580.1"/>
</dbReference>
<dbReference type="GO" id="GO:0031097">
    <property type="term" value="C:medial cortex"/>
    <property type="evidence" value="ECO:0007669"/>
    <property type="project" value="EnsemblFungi"/>
</dbReference>
<dbReference type="Pfam" id="PF03637">
    <property type="entry name" value="Mob1_phocein"/>
    <property type="match status" value="1"/>
</dbReference>
<dbReference type="GO" id="GO:0071958">
    <property type="term" value="C:new mitotic spindle pole body"/>
    <property type="evidence" value="ECO:0007669"/>
    <property type="project" value="EnsemblFungi"/>
</dbReference>
<dbReference type="Proteomes" id="UP000256601">
    <property type="component" value="Unassembled WGS sequence"/>
</dbReference>
<feature type="binding site" evidence="1">
    <location>
        <position position="89"/>
    </location>
    <ligand>
        <name>Zn(2+)</name>
        <dbReference type="ChEBI" id="CHEBI:29105"/>
    </ligand>
</feature>
<evidence type="ECO:0000313" key="4">
    <source>
        <dbReference type="Proteomes" id="UP000182444"/>
    </source>
</evidence>
<dbReference type="SMART" id="SM01388">
    <property type="entry name" value="Mob1_phocein"/>
    <property type="match status" value="1"/>
</dbReference>
<evidence type="ECO:0000256" key="1">
    <source>
        <dbReference type="PIRSR" id="PIRSR605301-1"/>
    </source>
</evidence>
<dbReference type="OrthoDB" id="8170117at2759"/>
<dbReference type="OMA" id="HKHAKAT"/>
<accession>A0A1D8NDU0</accession>
<organism evidence="2 4">
    <name type="scientific">Yarrowia lipolytica</name>
    <name type="common">Candida lipolytica</name>
    <dbReference type="NCBI Taxonomy" id="4952"/>
    <lineage>
        <taxon>Eukaryota</taxon>
        <taxon>Fungi</taxon>
        <taxon>Dikarya</taxon>
        <taxon>Ascomycota</taxon>
        <taxon>Saccharomycotina</taxon>
        <taxon>Dipodascomycetes</taxon>
        <taxon>Dipodascales</taxon>
        <taxon>Dipodascales incertae sedis</taxon>
        <taxon>Yarrowia</taxon>
    </lineage>
</organism>
<dbReference type="KEGG" id="yli:2910711"/>
<dbReference type="GO" id="GO:0071957">
    <property type="term" value="C:old mitotic spindle pole body"/>
    <property type="evidence" value="ECO:0007669"/>
    <property type="project" value="EnsemblFungi"/>
</dbReference>